<dbReference type="GO" id="GO:0003677">
    <property type="term" value="F:DNA binding"/>
    <property type="evidence" value="ECO:0007669"/>
    <property type="project" value="UniProtKB-KW"/>
</dbReference>
<dbReference type="Gene3D" id="1.10.10.10">
    <property type="entry name" value="Winged helix-like DNA-binding domain superfamily/Winged helix DNA-binding domain"/>
    <property type="match status" value="1"/>
</dbReference>
<gene>
    <name evidence="2" type="ORF">FA740_17680</name>
</gene>
<comment type="caution">
    <text evidence="2">The sequence shown here is derived from an EMBL/GenBank/DDBJ whole genome shotgun (WGS) entry which is preliminary data.</text>
</comment>
<dbReference type="GO" id="GO:0003700">
    <property type="term" value="F:DNA-binding transcription factor activity"/>
    <property type="evidence" value="ECO:0007669"/>
    <property type="project" value="TreeGrafter"/>
</dbReference>
<evidence type="ECO:0000313" key="2">
    <source>
        <dbReference type="EMBL" id="TJZ79881.1"/>
    </source>
</evidence>
<dbReference type="OrthoDB" id="9795923at2"/>
<keyword evidence="1" id="KW-0238">DNA-binding</keyword>
<reference evidence="2 3" key="1">
    <citation type="submission" date="2019-04" db="EMBL/GenBank/DDBJ databases">
        <authorList>
            <person name="Li J."/>
        </authorList>
    </citation>
    <scope>NUCLEOTIDE SEQUENCE [LARGE SCALE GENOMIC DNA]</scope>
    <source>
        <strain evidence="2 3">CCTCC AB2016182</strain>
    </source>
</reference>
<proteinExistence type="predicted"/>
<dbReference type="Pfam" id="PF02082">
    <property type="entry name" value="Rrf2"/>
    <property type="match status" value="1"/>
</dbReference>
<keyword evidence="3" id="KW-1185">Reference proteome</keyword>
<dbReference type="EMBL" id="SUNH01000040">
    <property type="protein sequence ID" value="TJZ79881.1"/>
    <property type="molecule type" value="Genomic_DNA"/>
</dbReference>
<name>A0A4U0QEF6_9RHOB</name>
<evidence type="ECO:0000313" key="3">
    <source>
        <dbReference type="Proteomes" id="UP000306223"/>
    </source>
</evidence>
<sequence>MKLSRYTDYALRALIYLAASDGRMVSIRQIAEAHDISQNHLMKIVQDLGGAGFIRSTRGRQGGLQLARPATEITIGQIVRHTEGDDPLVDCSTCRIAQGCGLPAVISEAREAFMGVLDTCRISDVARVPGAFAHLFVVQDRS</sequence>
<dbReference type="PROSITE" id="PS51197">
    <property type="entry name" value="HTH_RRF2_2"/>
    <property type="match status" value="1"/>
</dbReference>
<dbReference type="PANTHER" id="PTHR33221">
    <property type="entry name" value="WINGED HELIX-TURN-HELIX TRANSCRIPTIONAL REGULATOR, RRF2 FAMILY"/>
    <property type="match status" value="1"/>
</dbReference>
<dbReference type="InterPro" id="IPR036390">
    <property type="entry name" value="WH_DNA-bd_sf"/>
</dbReference>
<dbReference type="AlphaFoldDB" id="A0A4U0QEF6"/>
<dbReference type="GO" id="GO:0005829">
    <property type="term" value="C:cytosol"/>
    <property type="evidence" value="ECO:0007669"/>
    <property type="project" value="TreeGrafter"/>
</dbReference>
<dbReference type="NCBIfam" id="TIGR00738">
    <property type="entry name" value="rrf2_super"/>
    <property type="match status" value="1"/>
</dbReference>
<dbReference type="SUPFAM" id="SSF46785">
    <property type="entry name" value="Winged helix' DNA-binding domain"/>
    <property type="match status" value="1"/>
</dbReference>
<evidence type="ECO:0000256" key="1">
    <source>
        <dbReference type="ARBA" id="ARBA00023125"/>
    </source>
</evidence>
<dbReference type="RefSeq" id="WP_136858155.1">
    <property type="nucleotide sequence ID" value="NZ_SUNH01000040.1"/>
</dbReference>
<dbReference type="PANTHER" id="PTHR33221:SF4">
    <property type="entry name" value="HTH-TYPE TRANSCRIPTIONAL REPRESSOR NSRR"/>
    <property type="match status" value="1"/>
</dbReference>
<accession>A0A4U0QEF6</accession>
<dbReference type="InterPro" id="IPR036388">
    <property type="entry name" value="WH-like_DNA-bd_sf"/>
</dbReference>
<protein>
    <submittedName>
        <fullName evidence="2">Rrf2 family transcriptional regulator</fullName>
    </submittedName>
</protein>
<dbReference type="Proteomes" id="UP000306223">
    <property type="component" value="Unassembled WGS sequence"/>
</dbReference>
<organism evidence="2 3">
    <name type="scientific">Paracoccus hibiscisoli</name>
    <dbReference type="NCBI Taxonomy" id="2023261"/>
    <lineage>
        <taxon>Bacteria</taxon>
        <taxon>Pseudomonadati</taxon>
        <taxon>Pseudomonadota</taxon>
        <taxon>Alphaproteobacteria</taxon>
        <taxon>Rhodobacterales</taxon>
        <taxon>Paracoccaceae</taxon>
        <taxon>Paracoccus</taxon>
    </lineage>
</organism>
<dbReference type="InterPro" id="IPR000944">
    <property type="entry name" value="Tscrpt_reg_Rrf2"/>
</dbReference>